<accession>A0ABU6JYE1</accession>
<dbReference type="PROSITE" id="PS51186">
    <property type="entry name" value="GNAT"/>
    <property type="match status" value="1"/>
</dbReference>
<dbReference type="RefSeq" id="WP_327597189.1">
    <property type="nucleotide sequence ID" value="NZ_JAYXHS010000001.1"/>
</dbReference>
<dbReference type="InterPro" id="IPR000182">
    <property type="entry name" value="GNAT_dom"/>
</dbReference>
<dbReference type="PANTHER" id="PTHR43451">
    <property type="entry name" value="ACETYLTRANSFERASE (GNAT) FAMILY PROTEIN"/>
    <property type="match status" value="1"/>
</dbReference>
<dbReference type="CDD" id="cd04301">
    <property type="entry name" value="NAT_SF"/>
    <property type="match status" value="1"/>
</dbReference>
<evidence type="ECO:0000259" key="1">
    <source>
        <dbReference type="PROSITE" id="PS51186"/>
    </source>
</evidence>
<sequence length="172" mass="18324">MSTDDMHDADPDTGPDATFETCDFNVADAAELAQIFRDAINVSAASEYSPEQLAAWARSADDEAAFAAALSEGWVRIAVDDEGIVGFAQLNMPGHLAMLYTAPRAARQGVATLLMDDMHMLAGAMGAKTITAEASSLARAFLATQGFRDTGTEVVERHGVSFTRYLMAGKTR</sequence>
<name>A0ABU6JYE1_9RHOO</name>
<keyword evidence="2" id="KW-0808">Transferase</keyword>
<dbReference type="SUPFAM" id="SSF55729">
    <property type="entry name" value="Acyl-CoA N-acyltransferases (Nat)"/>
    <property type="match status" value="1"/>
</dbReference>
<comment type="caution">
    <text evidence="2">The sequence shown here is derived from an EMBL/GenBank/DDBJ whole genome shotgun (WGS) entry which is preliminary data.</text>
</comment>
<keyword evidence="2" id="KW-0012">Acyltransferase</keyword>
<proteinExistence type="predicted"/>
<evidence type="ECO:0000313" key="3">
    <source>
        <dbReference type="Proteomes" id="UP001331561"/>
    </source>
</evidence>
<gene>
    <name evidence="2" type="ORF">VVD49_00655</name>
</gene>
<dbReference type="EC" id="2.3.1.-" evidence="2"/>
<dbReference type="PANTHER" id="PTHR43451:SF1">
    <property type="entry name" value="ACETYLTRANSFERASE"/>
    <property type="match status" value="1"/>
</dbReference>
<reference evidence="2 3" key="1">
    <citation type="submission" date="2024-01" db="EMBL/GenBank/DDBJ databases">
        <title>Uliginosibacterium soil sp. nov.</title>
        <authorList>
            <person name="Lv Y."/>
        </authorList>
    </citation>
    <scope>NUCLEOTIDE SEQUENCE [LARGE SCALE GENOMIC DNA]</scope>
    <source>
        <strain evidence="2 3">H3</strain>
    </source>
</reference>
<dbReference type="GO" id="GO:0016746">
    <property type="term" value="F:acyltransferase activity"/>
    <property type="evidence" value="ECO:0007669"/>
    <property type="project" value="UniProtKB-KW"/>
</dbReference>
<dbReference type="Proteomes" id="UP001331561">
    <property type="component" value="Unassembled WGS sequence"/>
</dbReference>
<keyword evidence="3" id="KW-1185">Reference proteome</keyword>
<protein>
    <submittedName>
        <fullName evidence="2">GNAT family N-acetyltransferase</fullName>
        <ecNumber evidence="2">2.3.1.-</ecNumber>
    </submittedName>
</protein>
<organism evidence="2 3">
    <name type="scientific">Uliginosibacterium silvisoli</name>
    <dbReference type="NCBI Taxonomy" id="3114758"/>
    <lineage>
        <taxon>Bacteria</taxon>
        <taxon>Pseudomonadati</taxon>
        <taxon>Pseudomonadota</taxon>
        <taxon>Betaproteobacteria</taxon>
        <taxon>Rhodocyclales</taxon>
        <taxon>Zoogloeaceae</taxon>
        <taxon>Uliginosibacterium</taxon>
    </lineage>
</organism>
<dbReference type="Pfam" id="PF13673">
    <property type="entry name" value="Acetyltransf_10"/>
    <property type="match status" value="1"/>
</dbReference>
<dbReference type="EMBL" id="JAYXHS010000001">
    <property type="protein sequence ID" value="MEC5384206.1"/>
    <property type="molecule type" value="Genomic_DNA"/>
</dbReference>
<dbReference type="InterPro" id="IPR052564">
    <property type="entry name" value="N-acetyltrans/Recomb-assoc"/>
</dbReference>
<dbReference type="InterPro" id="IPR016181">
    <property type="entry name" value="Acyl_CoA_acyltransferase"/>
</dbReference>
<feature type="domain" description="N-acetyltransferase" evidence="1">
    <location>
        <begin position="40"/>
        <end position="172"/>
    </location>
</feature>
<dbReference type="Gene3D" id="3.40.630.30">
    <property type="match status" value="1"/>
</dbReference>
<evidence type="ECO:0000313" key="2">
    <source>
        <dbReference type="EMBL" id="MEC5384206.1"/>
    </source>
</evidence>